<feature type="domain" description="Solute-binding protein family 3/N-terminal" evidence="3">
    <location>
        <begin position="23"/>
        <end position="241"/>
    </location>
</feature>
<dbReference type="PANTHER" id="PTHR35936">
    <property type="entry name" value="MEMBRANE-BOUND LYTIC MUREIN TRANSGLYCOSYLASE F"/>
    <property type="match status" value="1"/>
</dbReference>
<proteinExistence type="predicted"/>
<feature type="signal peptide" evidence="2">
    <location>
        <begin position="1"/>
        <end position="20"/>
    </location>
</feature>
<sequence>MIVSLRLIVAACLLALPAAAAEIVTGNDYAPYSDEKLPEGGFATDLVRTVLTNLGDAPRLRFLPWKRGYQMTAAGEALATFPYVRNPDREAEMLFSDALYFDLSRIVFNKAAPIAYDGMASLKGKTLCNPTGYVVYPEIKAALDAKDLRAQEPNDMPACLKFLDVGRADFIISSLPVIRATAGDLGLTEKIGFAETPFKENASYLIVGKKTAGGAAFLQTFNAGLAAYKATPAYAALVKKHGLDGTIR</sequence>
<gene>
    <name evidence="4" type="ORF">CHR90_03850</name>
</gene>
<evidence type="ECO:0000313" key="4">
    <source>
        <dbReference type="EMBL" id="OYQ20793.1"/>
    </source>
</evidence>
<dbReference type="RefSeq" id="WP_094407661.1">
    <property type="nucleotide sequence ID" value="NZ_BMJZ01000008.1"/>
</dbReference>
<dbReference type="Gene3D" id="3.40.190.10">
    <property type="entry name" value="Periplasmic binding protein-like II"/>
    <property type="match status" value="2"/>
</dbReference>
<evidence type="ECO:0000259" key="3">
    <source>
        <dbReference type="Pfam" id="PF00497"/>
    </source>
</evidence>
<dbReference type="InterPro" id="IPR001638">
    <property type="entry name" value="Solute-binding_3/MltF_N"/>
</dbReference>
<dbReference type="EMBL" id="NOXS01000026">
    <property type="protein sequence ID" value="OYQ20793.1"/>
    <property type="molecule type" value="Genomic_DNA"/>
</dbReference>
<accession>A0A255XV42</accession>
<protein>
    <recommendedName>
        <fullName evidence="3">Solute-binding protein family 3/N-terminal domain-containing protein</fullName>
    </recommendedName>
</protein>
<organism evidence="4 5">
    <name type="scientific">Elstera cyanobacteriorum</name>
    <dbReference type="NCBI Taxonomy" id="2022747"/>
    <lineage>
        <taxon>Bacteria</taxon>
        <taxon>Pseudomonadati</taxon>
        <taxon>Pseudomonadota</taxon>
        <taxon>Alphaproteobacteria</taxon>
        <taxon>Rhodospirillales</taxon>
        <taxon>Rhodospirillaceae</taxon>
        <taxon>Elstera</taxon>
    </lineage>
</organism>
<dbReference type="Pfam" id="PF00497">
    <property type="entry name" value="SBP_bac_3"/>
    <property type="match status" value="1"/>
</dbReference>
<comment type="caution">
    <text evidence="4">The sequence shown here is derived from an EMBL/GenBank/DDBJ whole genome shotgun (WGS) entry which is preliminary data.</text>
</comment>
<name>A0A255XV42_9PROT</name>
<dbReference type="AlphaFoldDB" id="A0A255XV42"/>
<dbReference type="Proteomes" id="UP000216361">
    <property type="component" value="Unassembled WGS sequence"/>
</dbReference>
<evidence type="ECO:0000256" key="1">
    <source>
        <dbReference type="ARBA" id="ARBA00022729"/>
    </source>
</evidence>
<dbReference type="SUPFAM" id="SSF53850">
    <property type="entry name" value="Periplasmic binding protein-like II"/>
    <property type="match status" value="1"/>
</dbReference>
<feature type="chain" id="PRO_5013327577" description="Solute-binding protein family 3/N-terminal domain-containing protein" evidence="2">
    <location>
        <begin position="21"/>
        <end position="248"/>
    </location>
</feature>
<keyword evidence="5" id="KW-1185">Reference proteome</keyword>
<dbReference type="OrthoDB" id="8479038at2"/>
<evidence type="ECO:0000256" key="2">
    <source>
        <dbReference type="SAM" id="SignalP"/>
    </source>
</evidence>
<keyword evidence="1 2" id="KW-0732">Signal</keyword>
<evidence type="ECO:0000313" key="5">
    <source>
        <dbReference type="Proteomes" id="UP000216361"/>
    </source>
</evidence>
<dbReference type="PANTHER" id="PTHR35936:SF25">
    <property type="entry name" value="ABC TRANSPORTER SUBSTRATE-BINDING PROTEIN"/>
    <property type="match status" value="1"/>
</dbReference>
<reference evidence="4 5" key="1">
    <citation type="submission" date="2017-07" db="EMBL/GenBank/DDBJ databases">
        <title>Elstera cyanobacteriorum sp. nov., a novel bacterium isolated from cyanobacterial aggregates in a eutrophic lake.</title>
        <authorList>
            <person name="Cai H."/>
        </authorList>
    </citation>
    <scope>NUCLEOTIDE SEQUENCE [LARGE SCALE GENOMIC DNA]</scope>
    <source>
        <strain evidence="4 5">TH019</strain>
    </source>
</reference>